<organism evidence="1 2">
    <name type="scientific">Kutzneria viridogrisea</name>
    <dbReference type="NCBI Taxonomy" id="47990"/>
    <lineage>
        <taxon>Bacteria</taxon>
        <taxon>Bacillati</taxon>
        <taxon>Actinomycetota</taxon>
        <taxon>Actinomycetes</taxon>
        <taxon>Pseudonocardiales</taxon>
        <taxon>Pseudonocardiaceae</taxon>
        <taxon>Kutzneria</taxon>
    </lineage>
</organism>
<protein>
    <submittedName>
        <fullName evidence="1">Uncharacterized protein</fullName>
    </submittedName>
</protein>
<name>A0ABR6BVD3_9PSEU</name>
<accession>A0ABR6BVD3</accession>
<proteinExistence type="predicted"/>
<dbReference type="RefSeq" id="WP_051913316.1">
    <property type="nucleotide sequence ID" value="NZ_BAAABQ010000018.1"/>
</dbReference>
<comment type="caution">
    <text evidence="1">The sequence shown here is derived from an EMBL/GenBank/DDBJ whole genome shotgun (WGS) entry which is preliminary data.</text>
</comment>
<dbReference type="EMBL" id="JACJID010000007">
    <property type="protein sequence ID" value="MBA8930818.1"/>
    <property type="molecule type" value="Genomic_DNA"/>
</dbReference>
<evidence type="ECO:0000313" key="2">
    <source>
        <dbReference type="Proteomes" id="UP000517916"/>
    </source>
</evidence>
<dbReference type="Proteomes" id="UP000517916">
    <property type="component" value="Unassembled WGS sequence"/>
</dbReference>
<sequence length="119" mass="13930">MLLNDEPEHPGHVSIGDHLGRTADALHSDRVNVPVLHRFCLERLNCGDEHSCLGYGLVLRRAHLGWATEQYEIGSSQRQYLLLGMQAVPLRNPELYQRYWRVRKMRYACKACRYYVGWF</sequence>
<evidence type="ECO:0000313" key="1">
    <source>
        <dbReference type="EMBL" id="MBA8930818.1"/>
    </source>
</evidence>
<reference evidence="1 2" key="1">
    <citation type="submission" date="2020-08" db="EMBL/GenBank/DDBJ databases">
        <title>Genomic Encyclopedia of Archaeal and Bacterial Type Strains, Phase II (KMG-II): from individual species to whole genera.</title>
        <authorList>
            <person name="Goeker M."/>
        </authorList>
    </citation>
    <scope>NUCLEOTIDE SEQUENCE [LARGE SCALE GENOMIC DNA]</scope>
    <source>
        <strain evidence="1 2">DSM 43850</strain>
    </source>
</reference>
<gene>
    <name evidence="1" type="ORF">BC739_008065</name>
</gene>
<keyword evidence="2" id="KW-1185">Reference proteome</keyword>